<dbReference type="EMBL" id="JADCTT010000001">
    <property type="protein sequence ID" value="KAF9758593.1"/>
    <property type="molecule type" value="Genomic_DNA"/>
</dbReference>
<gene>
    <name evidence="1" type="ORF">IM811_000287</name>
</gene>
<organism evidence="1 2">
    <name type="scientific">Bionectria ochroleuca</name>
    <name type="common">Gliocladium roseum</name>
    <dbReference type="NCBI Taxonomy" id="29856"/>
    <lineage>
        <taxon>Eukaryota</taxon>
        <taxon>Fungi</taxon>
        <taxon>Dikarya</taxon>
        <taxon>Ascomycota</taxon>
        <taxon>Pezizomycotina</taxon>
        <taxon>Sordariomycetes</taxon>
        <taxon>Hypocreomycetidae</taxon>
        <taxon>Hypocreales</taxon>
        <taxon>Bionectriaceae</taxon>
        <taxon>Clonostachys</taxon>
    </lineage>
</organism>
<evidence type="ECO:0000313" key="1">
    <source>
        <dbReference type="EMBL" id="KAF9758593.1"/>
    </source>
</evidence>
<proteinExistence type="predicted"/>
<name>A0A8H7NLV8_BIOOC</name>
<dbReference type="Proteomes" id="UP000616885">
    <property type="component" value="Unassembled WGS sequence"/>
</dbReference>
<comment type="caution">
    <text evidence="1">The sequence shown here is derived from an EMBL/GenBank/DDBJ whole genome shotgun (WGS) entry which is preliminary data.</text>
</comment>
<accession>A0A8H7NLV8</accession>
<dbReference type="AlphaFoldDB" id="A0A8H7NLV8"/>
<evidence type="ECO:0000313" key="2">
    <source>
        <dbReference type="Proteomes" id="UP000616885"/>
    </source>
</evidence>
<sequence length="132" mass="15028">MAQTAASFESFDLLFMTVWSLRSAHDALKQIRGKVRINPHCDERAEEFDTSLKSDIESLKAHRDTVLAGGLSDHSAFLHTAWKVIAEMNDHKRAFKKKDVQKRAKQEEGLYDMKVSDAVKAMEIVAFSREEC</sequence>
<protein>
    <submittedName>
        <fullName evidence="1">Uncharacterized protein</fullName>
    </submittedName>
</protein>
<reference evidence="1" key="1">
    <citation type="submission" date="2020-10" db="EMBL/GenBank/DDBJ databases">
        <title>High-Quality Genome Resource of Clonostachys rosea strain S41 by Oxford Nanopore Long-Read Sequencing.</title>
        <authorList>
            <person name="Wang H."/>
        </authorList>
    </citation>
    <scope>NUCLEOTIDE SEQUENCE</scope>
    <source>
        <strain evidence="1">S41</strain>
    </source>
</reference>